<proteinExistence type="predicted"/>
<evidence type="ECO:0000313" key="1">
    <source>
        <dbReference type="EMBL" id="EJK51091.1"/>
    </source>
</evidence>
<feature type="non-terminal residue" evidence="1">
    <location>
        <position position="92"/>
    </location>
</feature>
<keyword evidence="2" id="KW-1185">Reference proteome</keyword>
<organism evidence="1 2">
    <name type="scientific">Thalassiosira oceanica</name>
    <name type="common">Marine diatom</name>
    <dbReference type="NCBI Taxonomy" id="159749"/>
    <lineage>
        <taxon>Eukaryota</taxon>
        <taxon>Sar</taxon>
        <taxon>Stramenopiles</taxon>
        <taxon>Ochrophyta</taxon>
        <taxon>Bacillariophyta</taxon>
        <taxon>Coscinodiscophyceae</taxon>
        <taxon>Thalassiosirophycidae</taxon>
        <taxon>Thalassiosirales</taxon>
        <taxon>Thalassiosiraceae</taxon>
        <taxon>Thalassiosira</taxon>
    </lineage>
</organism>
<dbReference type="AlphaFoldDB" id="K0RQF8"/>
<accession>K0RQF8</accession>
<gene>
    <name evidence="1" type="ORF">THAOC_29767</name>
</gene>
<dbReference type="Proteomes" id="UP000266841">
    <property type="component" value="Unassembled WGS sequence"/>
</dbReference>
<sequence>MKSSTDDDFCSAGPGSPSTKRLRIVKRHVGSATAPREELHEGSYELILPDSARHRGTNTVKDLAGGVRSQWILPGEPLPQAWQDFFGDGNEI</sequence>
<protein>
    <submittedName>
        <fullName evidence="1">Uncharacterized protein</fullName>
    </submittedName>
</protein>
<reference evidence="1 2" key="1">
    <citation type="journal article" date="2012" name="Genome Biol.">
        <title>Genome and low-iron response of an oceanic diatom adapted to chronic iron limitation.</title>
        <authorList>
            <person name="Lommer M."/>
            <person name="Specht M."/>
            <person name="Roy A.S."/>
            <person name="Kraemer L."/>
            <person name="Andreson R."/>
            <person name="Gutowska M.A."/>
            <person name="Wolf J."/>
            <person name="Bergner S.V."/>
            <person name="Schilhabel M.B."/>
            <person name="Klostermeier U.C."/>
            <person name="Beiko R.G."/>
            <person name="Rosenstiel P."/>
            <person name="Hippler M."/>
            <person name="Laroche J."/>
        </authorList>
    </citation>
    <scope>NUCLEOTIDE SEQUENCE [LARGE SCALE GENOMIC DNA]</scope>
    <source>
        <strain evidence="1 2">CCMP1005</strain>
    </source>
</reference>
<comment type="caution">
    <text evidence="1">The sequence shown here is derived from an EMBL/GenBank/DDBJ whole genome shotgun (WGS) entry which is preliminary data.</text>
</comment>
<name>K0RQF8_THAOC</name>
<dbReference type="EMBL" id="AGNL01042234">
    <property type="protein sequence ID" value="EJK51091.1"/>
    <property type="molecule type" value="Genomic_DNA"/>
</dbReference>
<evidence type="ECO:0000313" key="2">
    <source>
        <dbReference type="Proteomes" id="UP000266841"/>
    </source>
</evidence>